<dbReference type="Proteomes" id="UP000288216">
    <property type="component" value="Unassembled WGS sequence"/>
</dbReference>
<protein>
    <submittedName>
        <fullName evidence="2">Uncharacterized protein</fullName>
    </submittedName>
</protein>
<dbReference type="EMBL" id="BFAA01166653">
    <property type="protein sequence ID" value="GCB85457.1"/>
    <property type="molecule type" value="Genomic_DNA"/>
</dbReference>
<keyword evidence="3" id="KW-1185">Reference proteome</keyword>
<sequence length="115" mass="12512">MCTPRSRLPCTWPSEPQSPDALPPVLGAISLPPGIIIMTALHSPAATLAAKADRPAGLHRPTSAGPAHRCREPASQEEEEKVRAKRTLQEAHQLRRVQQLPEPQNRPPDQQAAEV</sequence>
<feature type="region of interest" description="Disordered" evidence="1">
    <location>
        <begin position="1"/>
        <end position="22"/>
    </location>
</feature>
<proteinExistence type="predicted"/>
<evidence type="ECO:0000313" key="2">
    <source>
        <dbReference type="EMBL" id="GCB85457.1"/>
    </source>
</evidence>
<accession>A0A401QJA3</accession>
<evidence type="ECO:0000313" key="3">
    <source>
        <dbReference type="Proteomes" id="UP000288216"/>
    </source>
</evidence>
<feature type="region of interest" description="Disordered" evidence="1">
    <location>
        <begin position="48"/>
        <end position="115"/>
    </location>
</feature>
<organism evidence="2 3">
    <name type="scientific">Scyliorhinus torazame</name>
    <name type="common">Cloudy catshark</name>
    <name type="synonym">Catulus torazame</name>
    <dbReference type="NCBI Taxonomy" id="75743"/>
    <lineage>
        <taxon>Eukaryota</taxon>
        <taxon>Metazoa</taxon>
        <taxon>Chordata</taxon>
        <taxon>Craniata</taxon>
        <taxon>Vertebrata</taxon>
        <taxon>Chondrichthyes</taxon>
        <taxon>Elasmobranchii</taxon>
        <taxon>Galeomorphii</taxon>
        <taxon>Galeoidea</taxon>
        <taxon>Carcharhiniformes</taxon>
        <taxon>Scyliorhinidae</taxon>
        <taxon>Scyliorhinus</taxon>
    </lineage>
</organism>
<comment type="caution">
    <text evidence="2">The sequence shown here is derived from an EMBL/GenBank/DDBJ whole genome shotgun (WGS) entry which is preliminary data.</text>
</comment>
<gene>
    <name evidence="2" type="ORF">scyTo_0026172</name>
</gene>
<dbReference type="AlphaFoldDB" id="A0A401QJA3"/>
<evidence type="ECO:0000256" key="1">
    <source>
        <dbReference type="SAM" id="MobiDB-lite"/>
    </source>
</evidence>
<name>A0A401QJA3_SCYTO</name>
<reference evidence="2 3" key="1">
    <citation type="journal article" date="2018" name="Nat. Ecol. Evol.">
        <title>Shark genomes provide insights into elasmobranch evolution and the origin of vertebrates.</title>
        <authorList>
            <person name="Hara Y"/>
            <person name="Yamaguchi K"/>
            <person name="Onimaru K"/>
            <person name="Kadota M"/>
            <person name="Koyanagi M"/>
            <person name="Keeley SD"/>
            <person name="Tatsumi K"/>
            <person name="Tanaka K"/>
            <person name="Motone F"/>
            <person name="Kageyama Y"/>
            <person name="Nozu R"/>
            <person name="Adachi N"/>
            <person name="Nishimura O"/>
            <person name="Nakagawa R"/>
            <person name="Tanegashima C"/>
            <person name="Kiyatake I"/>
            <person name="Matsumoto R"/>
            <person name="Murakumo K"/>
            <person name="Nishida K"/>
            <person name="Terakita A"/>
            <person name="Kuratani S"/>
            <person name="Sato K"/>
            <person name="Hyodo S Kuraku.S."/>
        </authorList>
    </citation>
    <scope>NUCLEOTIDE SEQUENCE [LARGE SCALE GENOMIC DNA]</scope>
</reference>